<feature type="chain" id="PRO_5043337580" description="Serine/threonine-protein kinase receptor" evidence="19">
    <location>
        <begin position="19"/>
        <end position="1060"/>
    </location>
</feature>
<sequence>MRLCPGITLLLTAALCSGVSRVQTQTQLQTQIQLQTETQLQTQTQTCLFYNMNSELERTNRSGVEQCETEADKRSHCYASWRNESGSIELLKKGCWLDDYNCYDRQECVATEESPQVFFCCCEGNMCNERFTHLPDPNGPLLKTPPPRRVLVYLLVPGVLLFLTVFTVMWMYWRRKPLYGQVDITEDPGSPPSSPLGLKPLQLLEVKARGRFGCVWRAQMIHELVAVKIFPIQNKASWENEHMVFLTPGLRHENILRFVGAERRGRLLEAELWLITEFHQRGSLCDFLKGNIVSWSELCLIAESMSCGLAFLHEDMPWGSKDGPKPSIAHRDFKSKNVMLRTDLSAVIGDFGLAVLFEAGIPPGETHGQVGTRRYMAPEVLEGAINFQRDAFLRIDMYALGLVLWELVSRCTAADGPVDEYLLPFEDEVGQHPSLEDLQEVVVHKKLRPVFKEQWLKHTGLSLLCETVEECWDHDAEARLSAGCVEERIGQIRVTSCSDHTPLLVSTVTNLPPKEFPRGGGLGANLEAHIWGAPMSERLSAARDFCCLQWICLLSPNQHGAETHVPHAHMALIPAPSVPVSKHEAAQYHTGLQGTLVQWEEPKDRLSDVGVQWEKPKDRLSDVGVQWEEPKDRLSDVGVQWEEPKDRLSDVGVQWEEPKDRLSDVGVQWEELKDRLSDPLWCKAAVQVDLLGLSCSVEGSGDVPRRCLSVCPEQPAGGALWYCPLACPPSAALLGLSPCRMTTLHNIHHCSPALEPSPVTTLAVPSCAAQVLGQTQVVPNKAKAPGQAKTPDGCMAPLSSDESDSQLKDDSTALLSETIPKHSLSSSHSDPETLKPRRKMERAAGLPLRYLLDYALETTGGDPVSWGRQSACQSKDLANSKALTEGRVKTEGLKLNRSQKVVIKKELKVARISEHGPGMGRPKTNSRISIDIKDDEVKQELVLEGDLERETIPLGDVLDVERGLVKKMQILSGEVAAWLKPPSLDSGSRIKLELKKVEDAGGGLSTEFTQGSTGIKLRLSQNDTPEFLVFRDDQSNALTLILPCVVKLLRQPEWEAGVCG</sequence>
<evidence type="ECO:0000256" key="3">
    <source>
        <dbReference type="ARBA" id="ARBA00022527"/>
    </source>
</evidence>
<keyword evidence="8 17" id="KW-0418">Kinase</keyword>
<dbReference type="PROSITE" id="PS00108">
    <property type="entry name" value="PROTEIN_KINASE_ST"/>
    <property type="match status" value="1"/>
</dbReference>
<evidence type="ECO:0000256" key="10">
    <source>
        <dbReference type="ARBA" id="ARBA00022989"/>
    </source>
</evidence>
<dbReference type="InterPro" id="IPR045860">
    <property type="entry name" value="Snake_toxin-like_sf"/>
</dbReference>
<dbReference type="Pfam" id="PF00069">
    <property type="entry name" value="Pkinase"/>
    <property type="match status" value="1"/>
</dbReference>
<feature type="domain" description="Protein kinase" evidence="20">
    <location>
        <begin position="201"/>
        <end position="503"/>
    </location>
</feature>
<evidence type="ECO:0000313" key="21">
    <source>
        <dbReference type="EMBL" id="CAL1596706.1"/>
    </source>
</evidence>
<dbReference type="FunFam" id="1.10.510.10:FF:000099">
    <property type="entry name" value="Serine/threonine-protein kinase receptor"/>
    <property type="match status" value="1"/>
</dbReference>
<dbReference type="Gene3D" id="3.30.200.20">
    <property type="entry name" value="Phosphorylase Kinase, domain 1"/>
    <property type="match status" value="1"/>
</dbReference>
<comment type="catalytic activity">
    <reaction evidence="15">
        <text>L-seryl-[receptor-protein] + ATP = O-phospho-L-seryl-[receptor-protein] + ADP + H(+)</text>
        <dbReference type="Rhea" id="RHEA:18673"/>
        <dbReference type="Rhea" id="RHEA-COMP:11022"/>
        <dbReference type="Rhea" id="RHEA-COMP:11023"/>
        <dbReference type="ChEBI" id="CHEBI:15378"/>
        <dbReference type="ChEBI" id="CHEBI:29999"/>
        <dbReference type="ChEBI" id="CHEBI:30616"/>
        <dbReference type="ChEBI" id="CHEBI:83421"/>
        <dbReference type="ChEBI" id="CHEBI:456216"/>
        <dbReference type="EC" id="2.7.11.30"/>
    </reaction>
</comment>
<keyword evidence="17" id="KW-0464">Manganese</keyword>
<dbReference type="Pfam" id="PF01064">
    <property type="entry name" value="Activin_recp"/>
    <property type="match status" value="1"/>
</dbReference>
<dbReference type="SUPFAM" id="SSF57302">
    <property type="entry name" value="Snake toxin-like"/>
    <property type="match status" value="1"/>
</dbReference>
<evidence type="ECO:0000256" key="11">
    <source>
        <dbReference type="ARBA" id="ARBA00023136"/>
    </source>
</evidence>
<keyword evidence="17" id="KW-0460">Magnesium</keyword>
<evidence type="ECO:0000256" key="5">
    <source>
        <dbReference type="ARBA" id="ARBA00022692"/>
    </source>
</evidence>
<keyword evidence="6 19" id="KW-0732">Signal</keyword>
<reference evidence="21 22" key="1">
    <citation type="submission" date="2024-04" db="EMBL/GenBank/DDBJ databases">
        <authorList>
            <person name="Waldvogel A.-M."/>
            <person name="Schoenle A."/>
        </authorList>
    </citation>
    <scope>NUCLEOTIDE SEQUENCE [LARGE SCALE GENOMIC DNA]</scope>
</reference>
<dbReference type="InterPro" id="IPR000472">
    <property type="entry name" value="Activin_recp"/>
</dbReference>
<keyword evidence="22" id="KW-1185">Reference proteome</keyword>
<keyword evidence="4 17" id="KW-0808">Transferase</keyword>
<accession>A0AAV2L5M5</accession>
<dbReference type="SUPFAM" id="SSF56112">
    <property type="entry name" value="Protein kinase-like (PK-like)"/>
    <property type="match status" value="1"/>
</dbReference>
<evidence type="ECO:0000256" key="19">
    <source>
        <dbReference type="SAM" id="SignalP"/>
    </source>
</evidence>
<name>A0AAV2L5M5_KNICA</name>
<dbReference type="GO" id="GO:0005524">
    <property type="term" value="F:ATP binding"/>
    <property type="evidence" value="ECO:0007669"/>
    <property type="project" value="UniProtKB-UniRule"/>
</dbReference>
<comment type="subcellular location">
    <subcellularLocation>
        <location evidence="1 17">Membrane</location>
        <topology evidence="1 17">Single-pass type I membrane protein</topology>
    </subcellularLocation>
</comment>
<evidence type="ECO:0000256" key="18">
    <source>
        <dbReference type="SAM" id="MobiDB-lite"/>
    </source>
</evidence>
<evidence type="ECO:0000256" key="8">
    <source>
        <dbReference type="ARBA" id="ARBA00022777"/>
    </source>
</evidence>
<dbReference type="GO" id="GO:0048185">
    <property type="term" value="F:activin binding"/>
    <property type="evidence" value="ECO:0007669"/>
    <property type="project" value="TreeGrafter"/>
</dbReference>
<dbReference type="EMBL" id="OZ035843">
    <property type="protein sequence ID" value="CAL1596706.1"/>
    <property type="molecule type" value="Genomic_DNA"/>
</dbReference>
<dbReference type="InterPro" id="IPR008271">
    <property type="entry name" value="Ser/Thr_kinase_AS"/>
</dbReference>
<evidence type="ECO:0000256" key="2">
    <source>
        <dbReference type="ARBA" id="ARBA00009605"/>
    </source>
</evidence>
<keyword evidence="7 17" id="KW-0547">Nucleotide-binding</keyword>
<proteinExistence type="inferred from homology"/>
<keyword evidence="17" id="KW-0479">Metal-binding</keyword>
<keyword evidence="9 17" id="KW-0067">ATP-binding</keyword>
<evidence type="ECO:0000256" key="1">
    <source>
        <dbReference type="ARBA" id="ARBA00004479"/>
    </source>
</evidence>
<evidence type="ECO:0000256" key="12">
    <source>
        <dbReference type="ARBA" id="ARBA00023157"/>
    </source>
</evidence>
<comment type="cofactor">
    <cofactor evidence="17">
        <name>Mg(2+)</name>
        <dbReference type="ChEBI" id="CHEBI:18420"/>
    </cofactor>
    <cofactor evidence="17">
        <name>Mn(2+)</name>
        <dbReference type="ChEBI" id="CHEBI:29035"/>
    </cofactor>
</comment>
<keyword evidence="3 17" id="KW-0723">Serine/threonine-protein kinase</keyword>
<dbReference type="FunFam" id="3.30.200.20:FF:000094">
    <property type="entry name" value="Serine/threonine-protein kinase receptor"/>
    <property type="match status" value="1"/>
</dbReference>
<dbReference type="GO" id="GO:0032502">
    <property type="term" value="P:developmental process"/>
    <property type="evidence" value="ECO:0007669"/>
    <property type="project" value="UniProtKB-ARBA"/>
</dbReference>
<dbReference type="GO" id="GO:0017002">
    <property type="term" value="F:activin receptor activity"/>
    <property type="evidence" value="ECO:0007669"/>
    <property type="project" value="TreeGrafter"/>
</dbReference>
<dbReference type="GO" id="GO:0048179">
    <property type="term" value="C:activin receptor complex"/>
    <property type="evidence" value="ECO:0007669"/>
    <property type="project" value="TreeGrafter"/>
</dbReference>
<evidence type="ECO:0000256" key="7">
    <source>
        <dbReference type="ARBA" id="ARBA00022741"/>
    </source>
</evidence>
<dbReference type="GO" id="GO:0046872">
    <property type="term" value="F:metal ion binding"/>
    <property type="evidence" value="ECO:0007669"/>
    <property type="project" value="UniProtKB-KW"/>
</dbReference>
<dbReference type="Proteomes" id="UP001497482">
    <property type="component" value="Chromosome 21"/>
</dbReference>
<feature type="region of interest" description="Disordered" evidence="18">
    <location>
        <begin position="780"/>
        <end position="839"/>
    </location>
</feature>
<keyword evidence="10 17" id="KW-1133">Transmembrane helix</keyword>
<dbReference type="Gene3D" id="2.10.60.10">
    <property type="entry name" value="CD59"/>
    <property type="match status" value="1"/>
</dbReference>
<evidence type="ECO:0000256" key="17">
    <source>
        <dbReference type="RuleBase" id="RU361271"/>
    </source>
</evidence>
<evidence type="ECO:0000256" key="9">
    <source>
        <dbReference type="ARBA" id="ARBA00022840"/>
    </source>
</evidence>
<keyword evidence="11 17" id="KW-0472">Membrane</keyword>
<comment type="catalytic activity">
    <reaction evidence="16 17">
        <text>L-threonyl-[receptor-protein] + ATP = O-phospho-L-threonyl-[receptor-protein] + ADP + H(+)</text>
        <dbReference type="Rhea" id="RHEA:44880"/>
        <dbReference type="Rhea" id="RHEA-COMP:11024"/>
        <dbReference type="Rhea" id="RHEA-COMP:11025"/>
        <dbReference type="ChEBI" id="CHEBI:15378"/>
        <dbReference type="ChEBI" id="CHEBI:30013"/>
        <dbReference type="ChEBI" id="CHEBI:30616"/>
        <dbReference type="ChEBI" id="CHEBI:61977"/>
        <dbReference type="ChEBI" id="CHEBI:456216"/>
        <dbReference type="EC" id="2.7.11.30"/>
    </reaction>
</comment>
<dbReference type="PANTHER" id="PTHR23255">
    <property type="entry name" value="TRANSFORMING GROWTH FACTOR-BETA RECEPTOR TYPE I AND II"/>
    <property type="match status" value="1"/>
</dbReference>
<feature type="signal peptide" evidence="19">
    <location>
        <begin position="1"/>
        <end position="18"/>
    </location>
</feature>
<evidence type="ECO:0000256" key="14">
    <source>
        <dbReference type="ARBA" id="ARBA00023180"/>
    </source>
</evidence>
<keyword evidence="13 17" id="KW-0675">Receptor</keyword>
<dbReference type="AlphaFoldDB" id="A0AAV2L5M5"/>
<evidence type="ECO:0000256" key="4">
    <source>
        <dbReference type="ARBA" id="ARBA00022679"/>
    </source>
</evidence>
<dbReference type="InterPro" id="IPR000719">
    <property type="entry name" value="Prot_kinase_dom"/>
</dbReference>
<dbReference type="CDD" id="cd23632">
    <property type="entry name" value="TFP_LU_ECD_ACVR2B"/>
    <property type="match status" value="1"/>
</dbReference>
<protein>
    <recommendedName>
        <fullName evidence="17">Serine/threonine-protein kinase receptor</fullName>
        <ecNumber evidence="17">2.7.11.30</ecNumber>
    </recommendedName>
</protein>
<gene>
    <name evidence="21" type="ORF">KC01_LOCUS25340</name>
</gene>
<evidence type="ECO:0000256" key="15">
    <source>
        <dbReference type="ARBA" id="ARBA00047681"/>
    </source>
</evidence>
<dbReference type="PROSITE" id="PS50011">
    <property type="entry name" value="PROTEIN_KINASE_DOM"/>
    <property type="match status" value="1"/>
</dbReference>
<organism evidence="21 22">
    <name type="scientific">Knipowitschia caucasica</name>
    <name type="common">Caucasian dwarf goby</name>
    <name type="synonym">Pomatoschistus caucasicus</name>
    <dbReference type="NCBI Taxonomy" id="637954"/>
    <lineage>
        <taxon>Eukaryota</taxon>
        <taxon>Metazoa</taxon>
        <taxon>Chordata</taxon>
        <taxon>Craniata</taxon>
        <taxon>Vertebrata</taxon>
        <taxon>Euteleostomi</taxon>
        <taxon>Actinopterygii</taxon>
        <taxon>Neopterygii</taxon>
        <taxon>Teleostei</taxon>
        <taxon>Neoteleostei</taxon>
        <taxon>Acanthomorphata</taxon>
        <taxon>Gobiaria</taxon>
        <taxon>Gobiiformes</taxon>
        <taxon>Gobioidei</taxon>
        <taxon>Gobiidae</taxon>
        <taxon>Gobiinae</taxon>
        <taxon>Knipowitschia</taxon>
    </lineage>
</organism>
<keyword evidence="14" id="KW-0325">Glycoprotein</keyword>
<dbReference type="GO" id="GO:0071363">
    <property type="term" value="P:cellular response to growth factor stimulus"/>
    <property type="evidence" value="ECO:0007669"/>
    <property type="project" value="TreeGrafter"/>
</dbReference>
<dbReference type="PRINTS" id="PR00653">
    <property type="entry name" value="ACTIVIN2R"/>
</dbReference>
<dbReference type="FunFam" id="2.10.60.10:FF:000002">
    <property type="entry name" value="Serine/threonine-protein kinase receptor"/>
    <property type="match status" value="1"/>
</dbReference>
<dbReference type="InterPro" id="IPR011009">
    <property type="entry name" value="Kinase-like_dom_sf"/>
</dbReference>
<dbReference type="Gene3D" id="1.10.510.10">
    <property type="entry name" value="Transferase(Phosphotransferase) domain 1"/>
    <property type="match status" value="1"/>
</dbReference>
<dbReference type="InterPro" id="IPR000333">
    <property type="entry name" value="TGFB_receptor"/>
</dbReference>
<evidence type="ECO:0000256" key="16">
    <source>
        <dbReference type="ARBA" id="ARBA00048773"/>
    </source>
</evidence>
<evidence type="ECO:0000256" key="13">
    <source>
        <dbReference type="ARBA" id="ARBA00023170"/>
    </source>
</evidence>
<dbReference type="EC" id="2.7.11.30" evidence="17"/>
<evidence type="ECO:0000313" key="22">
    <source>
        <dbReference type="Proteomes" id="UP001497482"/>
    </source>
</evidence>
<feature type="transmembrane region" description="Helical" evidence="17">
    <location>
        <begin position="150"/>
        <end position="173"/>
    </location>
</feature>
<keyword evidence="12" id="KW-1015">Disulfide bond</keyword>
<evidence type="ECO:0000259" key="20">
    <source>
        <dbReference type="PROSITE" id="PS50011"/>
    </source>
</evidence>
<dbReference type="PANTHER" id="PTHR23255:SF70">
    <property type="entry name" value="ACTIVIN RECEPTOR TYPE-2B"/>
    <property type="match status" value="1"/>
</dbReference>
<comment type="similarity">
    <text evidence="2 17">Belongs to the protein kinase superfamily. TKL Ser/Thr protein kinase family. TGFB receptor subfamily.</text>
</comment>
<keyword evidence="5 17" id="KW-0812">Transmembrane</keyword>
<evidence type="ECO:0000256" key="6">
    <source>
        <dbReference type="ARBA" id="ARBA00022729"/>
    </source>
</evidence>